<organism evidence="3 4">
    <name type="scientific">Fusibacter bizertensis</name>
    <dbReference type="NCBI Taxonomy" id="1488331"/>
    <lineage>
        <taxon>Bacteria</taxon>
        <taxon>Bacillati</taxon>
        <taxon>Bacillota</taxon>
        <taxon>Clostridia</taxon>
        <taxon>Eubacteriales</taxon>
        <taxon>Eubacteriales Family XII. Incertae Sedis</taxon>
        <taxon>Fusibacter</taxon>
    </lineage>
</organism>
<evidence type="ECO:0000313" key="3">
    <source>
        <dbReference type="EMBL" id="MDH8677171.1"/>
    </source>
</evidence>
<proteinExistence type="predicted"/>
<keyword evidence="1" id="KW-0472">Membrane</keyword>
<feature type="transmembrane region" description="Helical" evidence="1">
    <location>
        <begin position="124"/>
        <end position="144"/>
    </location>
</feature>
<feature type="transmembrane region" description="Helical" evidence="1">
    <location>
        <begin position="7"/>
        <end position="33"/>
    </location>
</feature>
<dbReference type="InterPro" id="IPR011642">
    <property type="entry name" value="Gate_dom"/>
</dbReference>
<evidence type="ECO:0000313" key="4">
    <source>
        <dbReference type="Proteomes" id="UP001158045"/>
    </source>
</evidence>
<feature type="transmembrane region" description="Helical" evidence="1">
    <location>
        <begin position="62"/>
        <end position="82"/>
    </location>
</feature>
<protein>
    <submittedName>
        <fullName evidence="3">Nucleoside recognition domain-containing protein</fullName>
    </submittedName>
</protein>
<keyword evidence="4" id="KW-1185">Reference proteome</keyword>
<dbReference type="Pfam" id="PF07670">
    <property type="entry name" value="Gate"/>
    <property type="match status" value="1"/>
</dbReference>
<feature type="transmembrane region" description="Helical" evidence="1">
    <location>
        <begin position="94"/>
        <end position="118"/>
    </location>
</feature>
<evidence type="ECO:0000259" key="2">
    <source>
        <dbReference type="Pfam" id="PF07670"/>
    </source>
</evidence>
<dbReference type="RefSeq" id="WP_281092969.1">
    <property type="nucleotide sequence ID" value="NZ_JARYZI010000001.1"/>
</dbReference>
<accession>A0ABT6N9S9</accession>
<name>A0ABT6N9S9_9FIRM</name>
<keyword evidence="1" id="KW-1133">Transmembrane helix</keyword>
<keyword evidence="1" id="KW-0812">Transmembrane</keyword>
<feature type="domain" description="Nucleoside transporter/FeoB GTPase Gate" evidence="2">
    <location>
        <begin position="20"/>
        <end position="109"/>
    </location>
</feature>
<reference evidence="3 4" key="1">
    <citation type="submission" date="2023-04" db="EMBL/GenBank/DDBJ databases">
        <title>Fusibacter bizertensis strain WBS, isolated from littoral bottom sediments of the Arctic seas - biochemical and genomic analysis.</title>
        <authorList>
            <person name="Brioukhanov A.L."/>
        </authorList>
    </citation>
    <scope>NUCLEOTIDE SEQUENCE [LARGE SCALE GENOMIC DNA]</scope>
    <source>
        <strain evidence="3 4">WBS</strain>
    </source>
</reference>
<dbReference type="EMBL" id="JARYZI010000001">
    <property type="protein sequence ID" value="MDH8677171.1"/>
    <property type="molecule type" value="Genomic_DNA"/>
</dbReference>
<sequence length="153" mass="16706">MNFIIDFFNLGIIGSAKSIWSIAIIVIPLMVFMEIAKDIKLLDFISKLFKPITKLLSAEENAAFPLAVGIIFGISYGAGVLIKTSEDGNIDHRSLMIISVFLAACHAIVEDTLLFVAIGAKGLIIVFTRVFVAFIATIIISRFIKNNSQNLGE</sequence>
<evidence type="ECO:0000256" key="1">
    <source>
        <dbReference type="SAM" id="Phobius"/>
    </source>
</evidence>
<dbReference type="Proteomes" id="UP001158045">
    <property type="component" value="Unassembled WGS sequence"/>
</dbReference>
<gene>
    <name evidence="3" type="ORF">QE109_03370</name>
</gene>
<comment type="caution">
    <text evidence="3">The sequence shown here is derived from an EMBL/GenBank/DDBJ whole genome shotgun (WGS) entry which is preliminary data.</text>
</comment>